<organism evidence="2 3">
    <name type="scientific">Neorhizobium galegae bv. officinalis</name>
    <dbReference type="NCBI Taxonomy" id="323656"/>
    <lineage>
        <taxon>Bacteria</taxon>
        <taxon>Pseudomonadati</taxon>
        <taxon>Pseudomonadota</taxon>
        <taxon>Alphaproteobacteria</taxon>
        <taxon>Hyphomicrobiales</taxon>
        <taxon>Rhizobiaceae</taxon>
        <taxon>Rhizobium/Agrobacterium group</taxon>
        <taxon>Neorhizobium</taxon>
    </lineage>
</organism>
<keyword evidence="1" id="KW-1133">Transmembrane helix</keyword>
<keyword evidence="1" id="KW-0812">Transmembrane</keyword>
<gene>
    <name evidence="2" type="ORF">NGAL_HAMBI1145_00020</name>
</gene>
<feature type="transmembrane region" description="Helical" evidence="1">
    <location>
        <begin position="57"/>
        <end position="77"/>
    </location>
</feature>
<evidence type="ECO:0000313" key="3">
    <source>
        <dbReference type="Proteomes" id="UP000046176"/>
    </source>
</evidence>
<dbReference type="AlphaFoldDB" id="A0A0T7F8H7"/>
<protein>
    <submittedName>
        <fullName evidence="2">Uncharacterized protein</fullName>
    </submittedName>
</protein>
<sequence>MVSVGSMPKNVEWDLLATFFRTLWALFWRSMLVLIINAAVTYGLAHLAHAVSEPSDLAVKARLSLTFVPAAILFLLLA</sequence>
<accession>A0A0T7F8H7</accession>
<dbReference type="OrthoDB" id="8382596at2"/>
<proteinExistence type="predicted"/>
<evidence type="ECO:0000313" key="2">
    <source>
        <dbReference type="EMBL" id="CDZ31241.1"/>
    </source>
</evidence>
<dbReference type="EMBL" id="CCRH01000001">
    <property type="protein sequence ID" value="CDZ31241.1"/>
    <property type="molecule type" value="Genomic_DNA"/>
</dbReference>
<feature type="transmembrane region" description="Helical" evidence="1">
    <location>
        <begin position="23"/>
        <end position="45"/>
    </location>
</feature>
<evidence type="ECO:0000256" key="1">
    <source>
        <dbReference type="SAM" id="Phobius"/>
    </source>
</evidence>
<dbReference type="Proteomes" id="UP000046176">
    <property type="component" value="Unassembled WGS sequence"/>
</dbReference>
<keyword evidence="1" id="KW-0472">Membrane</keyword>
<reference evidence="2 3" key="1">
    <citation type="submission" date="2014-08" db="EMBL/GenBank/DDBJ databases">
        <authorList>
            <person name="Chen Y.-H."/>
        </authorList>
    </citation>
    <scope>NUCLEOTIDE SEQUENCE [LARGE SCALE GENOMIC DNA]</scope>
</reference>
<name>A0A0T7F8H7_NEOGA</name>